<dbReference type="PANTHER" id="PTHR43495:SF2">
    <property type="entry name" value="D-SERINE_D-ALANINE_GLYCINE TRANSPORTER"/>
    <property type="match status" value="1"/>
</dbReference>
<dbReference type="PANTHER" id="PTHR43495">
    <property type="entry name" value="GABA PERMEASE"/>
    <property type="match status" value="1"/>
</dbReference>
<name>A0ABU4JV35_9CLOT</name>
<comment type="subcellular location">
    <subcellularLocation>
        <location evidence="1">Cell membrane</location>
        <topology evidence="1">Multi-pass membrane protein</topology>
    </subcellularLocation>
</comment>
<proteinExistence type="predicted"/>
<feature type="transmembrane region" description="Helical" evidence="8">
    <location>
        <begin position="203"/>
        <end position="224"/>
    </location>
</feature>
<reference evidence="10 11" key="1">
    <citation type="submission" date="2023-04" db="EMBL/GenBank/DDBJ databases">
        <title>Clostridium tannerae sp. nov., isolated from the fecal material of an alpaca.</title>
        <authorList>
            <person name="Miller S."/>
            <person name="Hendry M."/>
            <person name="King J."/>
            <person name="Sankaranarayanan K."/>
            <person name="Lawson P.A."/>
        </authorList>
    </citation>
    <scope>NUCLEOTIDE SEQUENCE [LARGE SCALE GENOMIC DNA]</scope>
    <source>
        <strain evidence="10 11">A1-XYC3</strain>
    </source>
</reference>
<feature type="transmembrane region" description="Helical" evidence="8">
    <location>
        <begin position="163"/>
        <end position="183"/>
    </location>
</feature>
<feature type="transmembrane region" description="Helical" evidence="8">
    <location>
        <begin position="433"/>
        <end position="452"/>
    </location>
</feature>
<evidence type="ECO:0000256" key="3">
    <source>
        <dbReference type="ARBA" id="ARBA00022475"/>
    </source>
</evidence>
<evidence type="ECO:0000256" key="6">
    <source>
        <dbReference type="ARBA" id="ARBA00022989"/>
    </source>
</evidence>
<feature type="domain" description="Amino acid permease/ SLC12A" evidence="9">
    <location>
        <begin position="21"/>
        <end position="448"/>
    </location>
</feature>
<evidence type="ECO:0000256" key="1">
    <source>
        <dbReference type="ARBA" id="ARBA00004651"/>
    </source>
</evidence>
<comment type="caution">
    <text evidence="10">The sequence shown here is derived from an EMBL/GenBank/DDBJ whole genome shotgun (WGS) entry which is preliminary data.</text>
</comment>
<dbReference type="PROSITE" id="PS00218">
    <property type="entry name" value="AMINO_ACID_PERMEASE_1"/>
    <property type="match status" value="1"/>
</dbReference>
<keyword evidence="5" id="KW-0029">Amino-acid transport</keyword>
<feature type="transmembrane region" description="Helical" evidence="8">
    <location>
        <begin position="278"/>
        <end position="300"/>
    </location>
</feature>
<sequence>MSNEFQTQNGEGLERGLEERHIKMMAIGGAIGVGLFLGSATAIQAAGPAILFTYAVAGVMIFFIMRSLGEMAVEHPVAGSFSAYANDYVSPLAGYLTGWTYWIMWVVTCMAEVTAVGIYMTFWFPNLPQWISALVAVCLLTIVNLTAASAFGEIEFWFALIKVATIVIMIVIGLAMIMFGLGNNGVPIGISKLTAHGGFFPKGIMGPISTLTMVSFAFVGVELIGVTAGEAKNPEKVIPTAINSVFIRIMIFYIGALFVIMSLYAWDSIGTKGSPFVLTFSKLGIAAAAGIINFVVLTAASSSCNSGIFTTGRMLYNLSLQGQAPKVFGKLNKNNIPQNAILTSVGFMLIGVILNYVAPGKAFTYVTSVGTFAGIFAWFMIVYTQIKFRKSLTPEQVSKLRFKTVLYPASGIITMIFLVGVFVSMLLGADTRIPAIVGVVWMIVLLAAWYGTGLSKKKAAKQLS</sequence>
<protein>
    <submittedName>
        <fullName evidence="10">Amino acid permease</fullName>
    </submittedName>
</protein>
<keyword evidence="11" id="KW-1185">Reference proteome</keyword>
<feature type="transmembrane region" description="Helical" evidence="8">
    <location>
        <begin position="102"/>
        <end position="124"/>
    </location>
</feature>
<keyword evidence="3" id="KW-1003">Cell membrane</keyword>
<feature type="transmembrane region" description="Helical" evidence="8">
    <location>
        <begin position="24"/>
        <end position="43"/>
    </location>
</feature>
<feature type="transmembrane region" description="Helical" evidence="8">
    <location>
        <begin position="130"/>
        <end position="151"/>
    </location>
</feature>
<dbReference type="RefSeq" id="WP_318798235.1">
    <property type="nucleotide sequence ID" value="NZ_JARUJP010000012.1"/>
</dbReference>
<gene>
    <name evidence="10" type="ORF">P8V03_11615</name>
</gene>
<dbReference type="InterPro" id="IPR004841">
    <property type="entry name" value="AA-permease/SLC12A_dom"/>
</dbReference>
<evidence type="ECO:0000256" key="8">
    <source>
        <dbReference type="SAM" id="Phobius"/>
    </source>
</evidence>
<evidence type="ECO:0000313" key="10">
    <source>
        <dbReference type="EMBL" id="MDW8801794.1"/>
    </source>
</evidence>
<dbReference type="Pfam" id="PF00324">
    <property type="entry name" value="AA_permease"/>
    <property type="match status" value="1"/>
</dbReference>
<feature type="transmembrane region" description="Helical" evidence="8">
    <location>
        <begin position="405"/>
        <end position="427"/>
    </location>
</feature>
<feature type="transmembrane region" description="Helical" evidence="8">
    <location>
        <begin position="49"/>
        <end position="65"/>
    </location>
</feature>
<keyword evidence="2" id="KW-0813">Transport</keyword>
<feature type="transmembrane region" description="Helical" evidence="8">
    <location>
        <begin position="245"/>
        <end position="266"/>
    </location>
</feature>
<organism evidence="10 11">
    <name type="scientific">Clostridium tanneri</name>
    <dbReference type="NCBI Taxonomy" id="3037988"/>
    <lineage>
        <taxon>Bacteria</taxon>
        <taxon>Bacillati</taxon>
        <taxon>Bacillota</taxon>
        <taxon>Clostridia</taxon>
        <taxon>Eubacteriales</taxon>
        <taxon>Clostridiaceae</taxon>
        <taxon>Clostridium</taxon>
    </lineage>
</organism>
<evidence type="ECO:0000259" key="9">
    <source>
        <dbReference type="Pfam" id="PF00324"/>
    </source>
</evidence>
<keyword evidence="6 8" id="KW-1133">Transmembrane helix</keyword>
<keyword evidence="4 8" id="KW-0812">Transmembrane</keyword>
<keyword evidence="7 8" id="KW-0472">Membrane</keyword>
<evidence type="ECO:0000256" key="7">
    <source>
        <dbReference type="ARBA" id="ARBA00023136"/>
    </source>
</evidence>
<dbReference type="Proteomes" id="UP001281656">
    <property type="component" value="Unassembled WGS sequence"/>
</dbReference>
<feature type="transmembrane region" description="Helical" evidence="8">
    <location>
        <begin position="340"/>
        <end position="357"/>
    </location>
</feature>
<dbReference type="InterPro" id="IPR004840">
    <property type="entry name" value="Amino_acid_permease_CS"/>
</dbReference>
<evidence type="ECO:0000256" key="5">
    <source>
        <dbReference type="ARBA" id="ARBA00022970"/>
    </source>
</evidence>
<dbReference type="Gene3D" id="1.20.1740.10">
    <property type="entry name" value="Amino acid/polyamine transporter I"/>
    <property type="match status" value="1"/>
</dbReference>
<evidence type="ECO:0000313" key="11">
    <source>
        <dbReference type="Proteomes" id="UP001281656"/>
    </source>
</evidence>
<dbReference type="PIRSF" id="PIRSF006060">
    <property type="entry name" value="AA_transporter"/>
    <property type="match status" value="1"/>
</dbReference>
<evidence type="ECO:0000256" key="4">
    <source>
        <dbReference type="ARBA" id="ARBA00022692"/>
    </source>
</evidence>
<dbReference type="EMBL" id="JARUJP010000012">
    <property type="protein sequence ID" value="MDW8801794.1"/>
    <property type="molecule type" value="Genomic_DNA"/>
</dbReference>
<evidence type="ECO:0000256" key="2">
    <source>
        <dbReference type="ARBA" id="ARBA00022448"/>
    </source>
</evidence>
<feature type="transmembrane region" description="Helical" evidence="8">
    <location>
        <begin position="363"/>
        <end position="384"/>
    </location>
</feature>
<accession>A0ABU4JV35</accession>